<evidence type="ECO:0000313" key="1">
    <source>
        <dbReference type="EMBL" id="WDF82351.1"/>
    </source>
</evidence>
<sequence>MTEKFVLTDKQERILLDNKFGGMIYSAVKFENVSASFLQVEKIVAHGIGQNVSAQDVEIILIRNMPLSMSQPLSPFRMMILFMLIC</sequence>
<dbReference type="RefSeq" id="WP_274259747.1">
    <property type="nucleotide sequence ID" value="NZ_CP117884.1"/>
</dbReference>
<dbReference type="Proteomes" id="UP001220377">
    <property type="component" value="Chromosome"/>
</dbReference>
<gene>
    <name evidence="1" type="ORF">PQ472_10730</name>
</gene>
<keyword evidence="2" id="KW-1185">Reference proteome</keyword>
<dbReference type="EMBL" id="CP117884">
    <property type="protein sequence ID" value="WDF82351.1"/>
    <property type="molecule type" value="Genomic_DNA"/>
</dbReference>
<evidence type="ECO:0000313" key="2">
    <source>
        <dbReference type="Proteomes" id="UP001220377"/>
    </source>
</evidence>
<protein>
    <submittedName>
        <fullName evidence="1">Uncharacterized protein</fullName>
    </submittedName>
</protein>
<accession>A0ABY7WQG5</accession>
<reference evidence="1 2" key="1">
    <citation type="submission" date="2023-02" db="EMBL/GenBank/DDBJ databases">
        <title>Genome sequence of Lacticaseibacillus sp. KACC 23028.</title>
        <authorList>
            <person name="Kim S."/>
            <person name="Heo J."/>
            <person name="Kwon S.-W."/>
        </authorList>
    </citation>
    <scope>NUCLEOTIDE SEQUENCE [LARGE SCALE GENOMIC DNA]</scope>
    <source>
        <strain evidence="1 2">KACC 23028</strain>
    </source>
</reference>
<organism evidence="1 2">
    <name type="scientific">Lacticaseibacillus pabuli</name>
    <dbReference type="NCBI Taxonomy" id="3025672"/>
    <lineage>
        <taxon>Bacteria</taxon>
        <taxon>Bacillati</taxon>
        <taxon>Bacillota</taxon>
        <taxon>Bacilli</taxon>
        <taxon>Lactobacillales</taxon>
        <taxon>Lactobacillaceae</taxon>
        <taxon>Lacticaseibacillus</taxon>
    </lineage>
</organism>
<proteinExistence type="predicted"/>
<name>A0ABY7WQG5_9LACO</name>